<dbReference type="Proteomes" id="UP000708208">
    <property type="component" value="Unassembled WGS sequence"/>
</dbReference>
<feature type="transmembrane region" description="Helical" evidence="6">
    <location>
        <begin position="159"/>
        <end position="178"/>
    </location>
</feature>
<feature type="transmembrane region" description="Helical" evidence="6">
    <location>
        <begin position="48"/>
        <end position="66"/>
    </location>
</feature>
<feature type="transmembrane region" description="Helical" evidence="6">
    <location>
        <begin position="230"/>
        <end position="254"/>
    </location>
</feature>
<evidence type="ECO:0000256" key="1">
    <source>
        <dbReference type="ARBA" id="ARBA00004141"/>
    </source>
</evidence>
<evidence type="ECO:0000256" key="6">
    <source>
        <dbReference type="SAM" id="Phobius"/>
    </source>
</evidence>
<keyword evidence="9" id="KW-1185">Reference proteome</keyword>
<evidence type="ECO:0000256" key="3">
    <source>
        <dbReference type="ARBA" id="ARBA00022989"/>
    </source>
</evidence>
<feature type="transmembrane region" description="Helical" evidence="6">
    <location>
        <begin position="135"/>
        <end position="153"/>
    </location>
</feature>
<dbReference type="InterPro" id="IPR050186">
    <property type="entry name" value="TPT_transporter"/>
</dbReference>
<evidence type="ECO:0000313" key="8">
    <source>
        <dbReference type="EMBL" id="CAG7730047.1"/>
    </source>
</evidence>
<comment type="caution">
    <text evidence="8">The sequence shown here is derived from an EMBL/GenBank/DDBJ whole genome shotgun (WGS) entry which is preliminary data.</text>
</comment>
<protein>
    <recommendedName>
        <fullName evidence="7">Sugar phosphate transporter domain-containing protein</fullName>
    </recommendedName>
</protein>
<feature type="compositionally biased region" description="Basic and acidic residues" evidence="5">
    <location>
        <begin position="346"/>
        <end position="362"/>
    </location>
</feature>
<dbReference type="Pfam" id="PF03151">
    <property type="entry name" value="TPT"/>
    <property type="match status" value="1"/>
</dbReference>
<feature type="domain" description="Sugar phosphate transporter" evidence="7">
    <location>
        <begin position="12"/>
        <end position="304"/>
    </location>
</feature>
<dbReference type="PANTHER" id="PTHR11132">
    <property type="entry name" value="SOLUTE CARRIER FAMILY 35"/>
    <property type="match status" value="1"/>
</dbReference>
<accession>A0A8J2K0R2</accession>
<dbReference type="AlphaFoldDB" id="A0A8J2K0R2"/>
<evidence type="ECO:0000256" key="2">
    <source>
        <dbReference type="ARBA" id="ARBA00022692"/>
    </source>
</evidence>
<sequence length="362" mass="40341">MKDFFTKKIIQTIVTFVAWHAISAGHNILAKVILNEFNYPLTVTATQFLLTTLLIWPVVGFHWVDMSQKNNESMSKRYWLVWLLPLAVGKVITTTSSQWSLAKLSLSYVHTVKASQPIFTVAFIRIAFQKKQTGLVYLSLIPILGGVGLASYSEDTFNISGFISVLIATSSFALQNIYNKQLLSETNMHSFRLVLILSQLSLLLFAPIWLATDFRTILDQILANNAQINWLKVFGLLLADGILSFVQTLLAFVFLSLVSHLTYSVANATKRIEIILGGIIILHDHASVFKVIGMCLAVSGVFFYTFAKHLMNKNKHQTKSLDDCETITGSSTYEKLGGDSVDDDVDLPRSVDVDETRPLTGP</sequence>
<evidence type="ECO:0000256" key="5">
    <source>
        <dbReference type="SAM" id="MobiDB-lite"/>
    </source>
</evidence>
<feature type="region of interest" description="Disordered" evidence="5">
    <location>
        <begin position="335"/>
        <end position="362"/>
    </location>
</feature>
<dbReference type="GO" id="GO:0016020">
    <property type="term" value="C:membrane"/>
    <property type="evidence" value="ECO:0007669"/>
    <property type="project" value="UniProtKB-SubCell"/>
</dbReference>
<dbReference type="EMBL" id="CAJVCH010188250">
    <property type="protein sequence ID" value="CAG7730047.1"/>
    <property type="molecule type" value="Genomic_DNA"/>
</dbReference>
<feature type="transmembrane region" description="Helical" evidence="6">
    <location>
        <begin position="190"/>
        <end position="210"/>
    </location>
</feature>
<comment type="subcellular location">
    <subcellularLocation>
        <location evidence="1">Membrane</location>
        <topology evidence="1">Multi-pass membrane protein</topology>
    </subcellularLocation>
</comment>
<evidence type="ECO:0000259" key="7">
    <source>
        <dbReference type="Pfam" id="PF03151"/>
    </source>
</evidence>
<proteinExistence type="predicted"/>
<dbReference type="InterPro" id="IPR004853">
    <property type="entry name" value="Sugar_P_trans_dom"/>
</dbReference>
<evidence type="ECO:0000313" key="9">
    <source>
        <dbReference type="Proteomes" id="UP000708208"/>
    </source>
</evidence>
<organism evidence="8 9">
    <name type="scientific">Allacma fusca</name>
    <dbReference type="NCBI Taxonomy" id="39272"/>
    <lineage>
        <taxon>Eukaryota</taxon>
        <taxon>Metazoa</taxon>
        <taxon>Ecdysozoa</taxon>
        <taxon>Arthropoda</taxon>
        <taxon>Hexapoda</taxon>
        <taxon>Collembola</taxon>
        <taxon>Symphypleona</taxon>
        <taxon>Sminthuridae</taxon>
        <taxon>Allacma</taxon>
    </lineage>
</organism>
<keyword evidence="2 6" id="KW-0812">Transmembrane</keyword>
<reference evidence="8" key="1">
    <citation type="submission" date="2021-06" db="EMBL/GenBank/DDBJ databases">
        <authorList>
            <person name="Hodson N. C."/>
            <person name="Mongue J. A."/>
            <person name="Jaron S. K."/>
        </authorList>
    </citation>
    <scope>NUCLEOTIDE SEQUENCE</scope>
</reference>
<gene>
    <name evidence="8" type="ORF">AFUS01_LOCUS18721</name>
</gene>
<dbReference type="OrthoDB" id="6418713at2759"/>
<keyword evidence="4 6" id="KW-0472">Membrane</keyword>
<name>A0A8J2K0R2_9HEXA</name>
<evidence type="ECO:0000256" key="4">
    <source>
        <dbReference type="ARBA" id="ARBA00023136"/>
    </source>
</evidence>
<feature type="transmembrane region" description="Helical" evidence="6">
    <location>
        <begin position="288"/>
        <end position="307"/>
    </location>
</feature>
<keyword evidence="3 6" id="KW-1133">Transmembrane helix</keyword>
<feature type="transmembrane region" description="Helical" evidence="6">
    <location>
        <begin position="78"/>
        <end position="101"/>
    </location>
</feature>